<gene>
    <name evidence="1" type="ORF">EGH31_1455</name>
</gene>
<dbReference type="AlphaFoldDB" id="A0AAQ1YL09"/>
<dbReference type="Proteomes" id="UP000294998">
    <property type="component" value="Unassembled WGS sequence"/>
</dbReference>
<accession>A0AAQ1YL09</accession>
<reference evidence="1 2" key="1">
    <citation type="submission" date="2018-12" db="EMBL/GenBank/DDBJ databases">
        <authorList>
            <person name="Fluit A.C."/>
        </authorList>
    </citation>
    <scope>NUCLEOTIDE SEQUENCE [LARGE SCALE GENOMIC DNA]</scope>
    <source>
        <strain evidence="1 2">16-549009</strain>
    </source>
</reference>
<comment type="caution">
    <text evidence="1">The sequence shown here is derived from an EMBL/GenBank/DDBJ whole genome shotgun (WGS) entry which is preliminary data.</text>
</comment>
<organism evidence="1 2">
    <name type="scientific">Haemophilus haemolyticus</name>
    <dbReference type="NCBI Taxonomy" id="726"/>
    <lineage>
        <taxon>Bacteria</taxon>
        <taxon>Pseudomonadati</taxon>
        <taxon>Pseudomonadota</taxon>
        <taxon>Gammaproteobacteria</taxon>
        <taxon>Pasteurellales</taxon>
        <taxon>Pasteurellaceae</taxon>
        <taxon>Haemophilus</taxon>
    </lineage>
</organism>
<name>A0AAQ1YL09_HAEHA</name>
<protein>
    <submittedName>
        <fullName evidence="1">Uncharacterized protein</fullName>
    </submittedName>
</protein>
<evidence type="ECO:0000313" key="1">
    <source>
        <dbReference type="EMBL" id="TDN41067.1"/>
    </source>
</evidence>
<proteinExistence type="predicted"/>
<sequence length="39" mass="4595">MCNKNNSKRLLFFAQEVSKSAVSFRGVFYWKKANILIKK</sequence>
<evidence type="ECO:0000313" key="2">
    <source>
        <dbReference type="Proteomes" id="UP000294998"/>
    </source>
</evidence>
<dbReference type="EMBL" id="RWKG01000037">
    <property type="protein sequence ID" value="TDN41067.1"/>
    <property type="molecule type" value="Genomic_DNA"/>
</dbReference>